<keyword evidence="2" id="KW-1185">Reference proteome</keyword>
<sequence length="36" mass="3988">IGTWIFPTGIAGDGEIPLAIEKHSMMGSIILRHRLR</sequence>
<dbReference type="Proteomes" id="UP000078542">
    <property type="component" value="Unassembled WGS sequence"/>
</dbReference>
<evidence type="ECO:0000313" key="2">
    <source>
        <dbReference type="Proteomes" id="UP000078542"/>
    </source>
</evidence>
<dbReference type="AlphaFoldDB" id="A0A151IMQ3"/>
<reference evidence="1 2" key="1">
    <citation type="submission" date="2016-03" db="EMBL/GenBank/DDBJ databases">
        <title>Cyphomyrmex costatus WGS genome.</title>
        <authorList>
            <person name="Nygaard S."/>
            <person name="Hu H."/>
            <person name="Boomsma J."/>
            <person name="Zhang G."/>
        </authorList>
    </citation>
    <scope>NUCLEOTIDE SEQUENCE [LARGE SCALE GENOMIC DNA]</scope>
    <source>
        <strain evidence="1">MS0001</strain>
        <tissue evidence="1">Whole body</tissue>
    </source>
</reference>
<gene>
    <name evidence="1" type="ORF">ALC62_02827</name>
</gene>
<accession>A0A151IMQ3</accession>
<organism evidence="1 2">
    <name type="scientific">Cyphomyrmex costatus</name>
    <dbReference type="NCBI Taxonomy" id="456900"/>
    <lineage>
        <taxon>Eukaryota</taxon>
        <taxon>Metazoa</taxon>
        <taxon>Ecdysozoa</taxon>
        <taxon>Arthropoda</taxon>
        <taxon>Hexapoda</taxon>
        <taxon>Insecta</taxon>
        <taxon>Pterygota</taxon>
        <taxon>Neoptera</taxon>
        <taxon>Endopterygota</taxon>
        <taxon>Hymenoptera</taxon>
        <taxon>Apocrita</taxon>
        <taxon>Aculeata</taxon>
        <taxon>Formicoidea</taxon>
        <taxon>Formicidae</taxon>
        <taxon>Myrmicinae</taxon>
        <taxon>Cyphomyrmex</taxon>
    </lineage>
</organism>
<dbReference type="EMBL" id="KQ977026">
    <property type="protein sequence ID" value="KYN06235.1"/>
    <property type="molecule type" value="Genomic_DNA"/>
</dbReference>
<proteinExistence type="predicted"/>
<name>A0A151IMQ3_9HYME</name>
<protein>
    <submittedName>
        <fullName evidence="1">Uncharacterized protein</fullName>
    </submittedName>
</protein>
<feature type="non-terminal residue" evidence="1">
    <location>
        <position position="1"/>
    </location>
</feature>
<evidence type="ECO:0000313" key="1">
    <source>
        <dbReference type="EMBL" id="KYN06235.1"/>
    </source>
</evidence>